<dbReference type="Proteomes" id="UP000269883">
    <property type="component" value="Chromosome"/>
</dbReference>
<dbReference type="EMBL" id="AP017378">
    <property type="protein sequence ID" value="BBD07653.1"/>
    <property type="molecule type" value="Genomic_DNA"/>
</dbReference>
<accession>A0A2Z6AWS9</accession>
<keyword evidence="2" id="KW-1185">Reference proteome</keyword>
<sequence>MGFSRFLTSGKGTILDTSLDLEVVTGTSATARDIGLFEFDNRLLQIYESRRTNTCDACAHRLLGNLLDE</sequence>
<gene>
    <name evidence="1" type="ORF">DFE_0927</name>
</gene>
<dbReference type="AlphaFoldDB" id="A0A2Z6AWS9"/>
<dbReference type="KEGG" id="dfl:DFE_0927"/>
<name>A0A2Z6AWS9_9BACT</name>
<reference evidence="1 2" key="1">
    <citation type="journal article" date="2018" name="Sci. Adv.">
        <title>Multi-heme cytochromes provide a pathway for survival in energy-limited environments.</title>
        <authorList>
            <person name="Deng X."/>
            <person name="Dohmae N."/>
            <person name="Nealson K.H."/>
            <person name="Hashimoto K."/>
            <person name="Okamoto A."/>
        </authorList>
    </citation>
    <scope>NUCLEOTIDE SEQUENCE [LARGE SCALE GENOMIC DNA]</scope>
    <source>
        <strain evidence="1 2">IS5</strain>
    </source>
</reference>
<dbReference type="RefSeq" id="WP_126377092.1">
    <property type="nucleotide sequence ID" value="NZ_AP017378.1"/>
</dbReference>
<proteinExistence type="predicted"/>
<evidence type="ECO:0000313" key="1">
    <source>
        <dbReference type="EMBL" id="BBD07653.1"/>
    </source>
</evidence>
<evidence type="ECO:0000313" key="2">
    <source>
        <dbReference type="Proteomes" id="UP000269883"/>
    </source>
</evidence>
<protein>
    <submittedName>
        <fullName evidence="1">PAS domain containing protein</fullName>
    </submittedName>
</protein>
<organism evidence="1 2">
    <name type="scientific">Desulfovibrio ferrophilus</name>
    <dbReference type="NCBI Taxonomy" id="241368"/>
    <lineage>
        <taxon>Bacteria</taxon>
        <taxon>Pseudomonadati</taxon>
        <taxon>Thermodesulfobacteriota</taxon>
        <taxon>Desulfovibrionia</taxon>
        <taxon>Desulfovibrionales</taxon>
        <taxon>Desulfovibrionaceae</taxon>
        <taxon>Desulfovibrio</taxon>
    </lineage>
</organism>